<evidence type="ECO:0000313" key="8">
    <source>
        <dbReference type="Proteomes" id="UP001497382"/>
    </source>
</evidence>
<dbReference type="PROSITE" id="PS50850">
    <property type="entry name" value="MFS"/>
    <property type="match status" value="1"/>
</dbReference>
<keyword evidence="8" id="KW-1185">Reference proteome</keyword>
<keyword evidence="4 5" id="KW-0472">Membrane</keyword>
<dbReference type="AlphaFoldDB" id="A0AAV2B533"/>
<keyword evidence="2 5" id="KW-0812">Transmembrane</keyword>
<dbReference type="CDD" id="cd17317">
    <property type="entry name" value="MFS_SLC22"/>
    <property type="match status" value="1"/>
</dbReference>
<dbReference type="EMBL" id="CAXIEN010000281">
    <property type="protein sequence ID" value="CAL1291323.1"/>
    <property type="molecule type" value="Genomic_DNA"/>
</dbReference>
<feature type="transmembrane region" description="Helical" evidence="5">
    <location>
        <begin position="190"/>
        <end position="210"/>
    </location>
</feature>
<dbReference type="Gene3D" id="1.20.1250.20">
    <property type="entry name" value="MFS general substrate transporter like domains"/>
    <property type="match status" value="1"/>
</dbReference>
<reference evidence="7 8" key="1">
    <citation type="submission" date="2024-04" db="EMBL/GenBank/DDBJ databases">
        <authorList>
            <person name="Rising A."/>
            <person name="Reimegard J."/>
            <person name="Sonavane S."/>
            <person name="Akerstrom W."/>
            <person name="Nylinder S."/>
            <person name="Hedman E."/>
            <person name="Kallberg Y."/>
        </authorList>
    </citation>
    <scope>NUCLEOTIDE SEQUENCE [LARGE SCALE GENOMIC DNA]</scope>
</reference>
<feature type="transmembrane region" description="Helical" evidence="5">
    <location>
        <begin position="384"/>
        <end position="407"/>
    </location>
</feature>
<feature type="transmembrane region" description="Helical" evidence="5">
    <location>
        <begin position="164"/>
        <end position="183"/>
    </location>
</feature>
<dbReference type="GO" id="GO:0022857">
    <property type="term" value="F:transmembrane transporter activity"/>
    <property type="evidence" value="ECO:0007669"/>
    <property type="project" value="InterPro"/>
</dbReference>
<dbReference type="InterPro" id="IPR020846">
    <property type="entry name" value="MFS_dom"/>
</dbReference>
<dbReference type="Proteomes" id="UP001497382">
    <property type="component" value="Unassembled WGS sequence"/>
</dbReference>
<evidence type="ECO:0000313" key="7">
    <source>
        <dbReference type="EMBL" id="CAL1291323.1"/>
    </source>
</evidence>
<evidence type="ECO:0000256" key="5">
    <source>
        <dbReference type="SAM" id="Phobius"/>
    </source>
</evidence>
<comment type="caution">
    <text evidence="7">The sequence shown here is derived from an EMBL/GenBank/DDBJ whole genome shotgun (WGS) entry which is preliminary data.</text>
</comment>
<gene>
    <name evidence="7" type="ORF">LARSCL_LOCUS17024</name>
</gene>
<evidence type="ECO:0000259" key="6">
    <source>
        <dbReference type="PROSITE" id="PS50850"/>
    </source>
</evidence>
<feature type="transmembrane region" description="Helical" evidence="5">
    <location>
        <begin position="302"/>
        <end position="319"/>
    </location>
</feature>
<name>A0AAV2B533_9ARAC</name>
<accession>A0AAV2B533</accession>
<dbReference type="InterPro" id="IPR005828">
    <property type="entry name" value="MFS_sugar_transport-like"/>
</dbReference>
<comment type="subcellular location">
    <subcellularLocation>
        <location evidence="1">Membrane</location>
        <topology evidence="1">Multi-pass membrane protein</topology>
    </subcellularLocation>
</comment>
<organism evidence="7 8">
    <name type="scientific">Larinioides sclopetarius</name>
    <dbReference type="NCBI Taxonomy" id="280406"/>
    <lineage>
        <taxon>Eukaryota</taxon>
        <taxon>Metazoa</taxon>
        <taxon>Ecdysozoa</taxon>
        <taxon>Arthropoda</taxon>
        <taxon>Chelicerata</taxon>
        <taxon>Arachnida</taxon>
        <taxon>Araneae</taxon>
        <taxon>Araneomorphae</taxon>
        <taxon>Entelegynae</taxon>
        <taxon>Araneoidea</taxon>
        <taxon>Araneidae</taxon>
        <taxon>Larinioides</taxon>
    </lineage>
</organism>
<feature type="transmembrane region" description="Helical" evidence="5">
    <location>
        <begin position="17"/>
        <end position="40"/>
    </location>
</feature>
<dbReference type="GO" id="GO:0016020">
    <property type="term" value="C:membrane"/>
    <property type="evidence" value="ECO:0007669"/>
    <property type="project" value="UniProtKB-SubCell"/>
</dbReference>
<feature type="transmembrane region" description="Helical" evidence="5">
    <location>
        <begin position="134"/>
        <end position="158"/>
    </location>
</feature>
<feature type="domain" description="Major facilitator superfamily (MFS) profile" evidence="6">
    <location>
        <begin position="18"/>
        <end position="472"/>
    </location>
</feature>
<keyword evidence="3 5" id="KW-1133">Transmembrane helix</keyword>
<evidence type="ECO:0000256" key="3">
    <source>
        <dbReference type="ARBA" id="ARBA00022989"/>
    </source>
</evidence>
<dbReference type="SUPFAM" id="SSF103473">
    <property type="entry name" value="MFS general substrate transporter"/>
    <property type="match status" value="1"/>
</dbReference>
<dbReference type="InterPro" id="IPR036259">
    <property type="entry name" value="MFS_trans_sf"/>
</dbReference>
<proteinExistence type="predicted"/>
<evidence type="ECO:0000256" key="1">
    <source>
        <dbReference type="ARBA" id="ARBA00004141"/>
    </source>
</evidence>
<dbReference type="PANTHER" id="PTHR24064">
    <property type="entry name" value="SOLUTE CARRIER FAMILY 22 MEMBER"/>
    <property type="match status" value="1"/>
</dbReference>
<evidence type="ECO:0000256" key="4">
    <source>
        <dbReference type="ARBA" id="ARBA00023136"/>
    </source>
</evidence>
<feature type="transmembrane region" description="Helical" evidence="5">
    <location>
        <begin position="216"/>
        <end position="236"/>
    </location>
</feature>
<dbReference type="Pfam" id="PF00083">
    <property type="entry name" value="Sugar_tr"/>
    <property type="match status" value="1"/>
</dbReference>
<protein>
    <recommendedName>
        <fullName evidence="6">Major facilitator superfamily (MFS) profile domain-containing protein</fullName>
    </recommendedName>
</protein>
<feature type="transmembrane region" description="Helical" evidence="5">
    <location>
        <begin position="359"/>
        <end position="378"/>
    </location>
</feature>
<sequence>MDLPEVVGSFGRWQMRVFIFLVFFNVVGMWQNFSIVFLAINVPFRCVQSPQHNSSLPFDDLCYMAEGPNSSVPCTRWEYNTSSTSQTIVSEWDLVCDREWLVSLSKSSYMVGFLLSVIVFGQISDCIGRYPTIVMCYAITSVSMFLSLLSNSFVMFIILRFFHAFGRAGASTVGFVLIMEMVGPKHQAEVGIAVQLGWSTGFVTLVAIAWFFRHWFWLQLVISLAFLPFVLFFGLIPESPRWLLTQGKFAKLERLLKKACAINKHQAKEGIKDLAKLRNQDEMKKTATMLEVLKMPKMRIRTIYMVYIWFVNAFMYYALSYNTNDLVGSPYLNFFVAGILEFPSYAFVFWGIKRWGRRPTLVSCTVVGAAACAALVFVPSDLPWLVNTFAMVGKFCFTGSFGLLYLYTTEVFPTSVRNVTLGSCSMCARIGSILAPFLRDLGKSTHSTVPNILCTVLALTSGALTLLLPETRGLDLPDTLQEGEALGM</sequence>
<feature type="transmembrane region" description="Helical" evidence="5">
    <location>
        <begin position="331"/>
        <end position="352"/>
    </location>
</feature>
<evidence type="ECO:0000256" key="2">
    <source>
        <dbReference type="ARBA" id="ARBA00022692"/>
    </source>
</evidence>